<dbReference type="RefSeq" id="WP_157479871.1">
    <property type="nucleotide sequence ID" value="NZ_CP046566.1"/>
</dbReference>
<organism evidence="1 2">
    <name type="scientific">Phnomibacter ginsenosidimutans</name>
    <dbReference type="NCBI Taxonomy" id="2676868"/>
    <lineage>
        <taxon>Bacteria</taxon>
        <taxon>Pseudomonadati</taxon>
        <taxon>Bacteroidota</taxon>
        <taxon>Chitinophagia</taxon>
        <taxon>Chitinophagales</taxon>
        <taxon>Chitinophagaceae</taxon>
        <taxon>Phnomibacter</taxon>
    </lineage>
</organism>
<evidence type="ECO:0000313" key="2">
    <source>
        <dbReference type="Proteomes" id="UP000426027"/>
    </source>
</evidence>
<dbReference type="AlphaFoldDB" id="A0A6I6GWN4"/>
<protein>
    <submittedName>
        <fullName evidence="1">Uncharacterized protein</fullName>
    </submittedName>
</protein>
<sequence length="805" mass="92078">MKVFILASIISGLISFPQNIIGCGPMMDPYDYYTSFYSKAMVDIAQSKPYFYTNLLTFYDDWDYTEDSTDFINDALIAEWQTYVPGASKKDVVDFVYNRSVNEVKQLQTAMRQPAATIAPALKRNSMAMQLLQQKKTEAVQYLLLAKAAEPVCVSPDPWSDGPKRDSLGINQYINQATASWQKTTDAFLKSKYAFLRCKLAFYNNRFTDCIRWYAEGFDDNNTTAVKIMALSYSAGAQFKTGKGKEAAYAFSKTFAQTAPKQRKAVFLGFLWATDHCNLSLLNDYCSIARNPKEQAMMAAMFGLWGYDYHLPVIEKVYQLDPQCELLPLLVLREINKVEERFLTPMLDKQPGSQAFYYSWNENDTAALSDAHVQDLIVLLEKMSSNPAAIQQSAFATATAYLHYMRKDVTAANNWLAKAKAMPASNAVKDQQQMVGLLIQTASLQAMNSSNENALLPQLKWLQQQAEQSAEFGMFYRNLMAQVIAPAYYQQGDLYKTVLAYGLADKALKPDSSGYTYYGYTANAIEFLQNKLNTSDIIALYDYLNSKPATAYDAFLMSNNSVTKDAVTDMLGTTYLREFDFAKAIDWLKKQHKPSLLTSEQYNYKTYKTTLLNVNPFHDYLNDWQRNEKPLAKPMSKLAFAEKMLRLQQAIDTASSNAVKSKLYYQLANGLYNMSYYGNSWMLMAYNRPNSNWNSGKYDAAWEKEYYAVHTAKNYYLKAYELSPDKEFKAAAYFLAAKCAQRQIARPDYDWNNYDAYEANMKVFQRKFANNAMFANFKKEFGSTKFYQYAYTRCSYLRDFVAKTK</sequence>
<accession>A0A6I6GWN4</accession>
<reference evidence="1 2" key="1">
    <citation type="submission" date="2019-11" db="EMBL/GenBank/DDBJ databases">
        <authorList>
            <person name="Im W.T."/>
        </authorList>
    </citation>
    <scope>NUCLEOTIDE SEQUENCE [LARGE SCALE GENOMIC DNA]</scope>
    <source>
        <strain evidence="1 2">SB-02</strain>
    </source>
</reference>
<evidence type="ECO:0000313" key="1">
    <source>
        <dbReference type="EMBL" id="QGW29519.1"/>
    </source>
</evidence>
<dbReference type="EMBL" id="CP046566">
    <property type="protein sequence ID" value="QGW29519.1"/>
    <property type="molecule type" value="Genomic_DNA"/>
</dbReference>
<dbReference type="Proteomes" id="UP000426027">
    <property type="component" value="Chromosome"/>
</dbReference>
<dbReference type="KEGG" id="fls:GLV81_16635"/>
<name>A0A6I6GWN4_9BACT</name>
<keyword evidence="2" id="KW-1185">Reference proteome</keyword>
<gene>
    <name evidence="1" type="ORF">GLV81_16635</name>
</gene>
<proteinExistence type="predicted"/>